<dbReference type="InterPro" id="IPR037138">
    <property type="entry name" value="His_deacetylse_dom_sf"/>
</dbReference>
<organism evidence="4">
    <name type="scientific">Oppiella nova</name>
    <dbReference type="NCBI Taxonomy" id="334625"/>
    <lineage>
        <taxon>Eukaryota</taxon>
        <taxon>Metazoa</taxon>
        <taxon>Ecdysozoa</taxon>
        <taxon>Arthropoda</taxon>
        <taxon>Chelicerata</taxon>
        <taxon>Arachnida</taxon>
        <taxon>Acari</taxon>
        <taxon>Acariformes</taxon>
        <taxon>Sarcoptiformes</taxon>
        <taxon>Oribatida</taxon>
        <taxon>Brachypylina</taxon>
        <taxon>Oppioidea</taxon>
        <taxon>Oppiidae</taxon>
        <taxon>Oppiella</taxon>
    </lineage>
</organism>
<protein>
    <recommendedName>
        <fullName evidence="3">Histone deacetylase domain-containing protein</fullName>
    </recommendedName>
</protein>
<dbReference type="GO" id="GO:0040029">
    <property type="term" value="P:epigenetic regulation of gene expression"/>
    <property type="evidence" value="ECO:0007669"/>
    <property type="project" value="TreeGrafter"/>
</dbReference>
<name>A0A7R9QVV6_9ACAR</name>
<dbReference type="OrthoDB" id="437693at2759"/>
<feature type="domain" description="Histone deacetylase" evidence="3">
    <location>
        <begin position="10"/>
        <end position="254"/>
    </location>
</feature>
<dbReference type="InterPro" id="IPR044150">
    <property type="entry name" value="HDAC_classIV"/>
</dbReference>
<dbReference type="PANTHER" id="PTHR10625">
    <property type="entry name" value="HISTONE DEACETYLASE HDAC1-RELATED"/>
    <property type="match status" value="1"/>
</dbReference>
<accession>A0A7R9QVV6</accession>
<dbReference type="PANTHER" id="PTHR10625:SF23">
    <property type="entry name" value="HISTONE DEACETYLASE 11"/>
    <property type="match status" value="1"/>
</dbReference>
<dbReference type="GO" id="GO:0000118">
    <property type="term" value="C:histone deacetylase complex"/>
    <property type="evidence" value="ECO:0007669"/>
    <property type="project" value="TreeGrafter"/>
</dbReference>
<proteinExistence type="predicted"/>
<gene>
    <name evidence="4" type="ORF">ONB1V03_LOCUS16393</name>
</gene>
<dbReference type="EMBL" id="CAJPVJ010018419">
    <property type="protein sequence ID" value="CAG2176960.1"/>
    <property type="molecule type" value="Genomic_DNA"/>
</dbReference>
<dbReference type="Gene3D" id="3.40.800.20">
    <property type="entry name" value="Histone deacetylase domain"/>
    <property type="match status" value="1"/>
</dbReference>
<reference evidence="4" key="1">
    <citation type="submission" date="2020-11" db="EMBL/GenBank/DDBJ databases">
        <authorList>
            <person name="Tran Van P."/>
        </authorList>
    </citation>
    <scope>NUCLEOTIDE SEQUENCE</scope>
</reference>
<keyword evidence="5" id="KW-1185">Reference proteome</keyword>
<evidence type="ECO:0000313" key="5">
    <source>
        <dbReference type="Proteomes" id="UP000728032"/>
    </source>
</evidence>
<dbReference type="AlphaFoldDB" id="A0A7R9QVV6"/>
<sequence length="255" mass="28803">SQGAQFTTISPVHEVTRAELQLAHTEQFISDIHYKSSMIAQAAEMYMLRFVPSSFLQSALVTPFKWHTSGTVLAAHMALKYGWAINLGGGFHHASSARAQGFCFFADITMAIQYLWKYVDEDLNFMIIDLDAHQGNGYELDKFIMSLRQKKKVYVLDAYNKDIYPMDEMAQNFINTKVELLPNTSDDEYLKQINESIGKALKEFSPSLIIYNAGSDILNGDPLGGLNITEQGLFERDRVVFNFAKNYGIPIVMLT</sequence>
<dbReference type="EMBL" id="OC933244">
    <property type="protein sequence ID" value="CAD7659822.1"/>
    <property type="molecule type" value="Genomic_DNA"/>
</dbReference>
<evidence type="ECO:0000259" key="3">
    <source>
        <dbReference type="Pfam" id="PF00850"/>
    </source>
</evidence>
<dbReference type="InterPro" id="IPR023696">
    <property type="entry name" value="Ureohydrolase_dom_sf"/>
</dbReference>
<dbReference type="Proteomes" id="UP000728032">
    <property type="component" value="Unassembled WGS sequence"/>
</dbReference>
<feature type="non-terminal residue" evidence="4">
    <location>
        <position position="1"/>
    </location>
</feature>
<evidence type="ECO:0000313" key="4">
    <source>
        <dbReference type="EMBL" id="CAD7659822.1"/>
    </source>
</evidence>
<dbReference type="GO" id="GO:0141221">
    <property type="term" value="F:histone deacetylase activity, hydrolytic mechanism"/>
    <property type="evidence" value="ECO:0007669"/>
    <property type="project" value="UniProtKB-EC"/>
</dbReference>
<keyword evidence="1" id="KW-0378">Hydrolase</keyword>
<evidence type="ECO:0000256" key="2">
    <source>
        <dbReference type="ARBA" id="ARBA00048287"/>
    </source>
</evidence>
<comment type="catalytic activity">
    <reaction evidence="2">
        <text>N(6)-acetyl-L-lysyl-[histone] + H2O = L-lysyl-[histone] + acetate</text>
        <dbReference type="Rhea" id="RHEA:58196"/>
        <dbReference type="Rhea" id="RHEA-COMP:9845"/>
        <dbReference type="Rhea" id="RHEA-COMP:11338"/>
        <dbReference type="ChEBI" id="CHEBI:15377"/>
        <dbReference type="ChEBI" id="CHEBI:29969"/>
        <dbReference type="ChEBI" id="CHEBI:30089"/>
        <dbReference type="ChEBI" id="CHEBI:61930"/>
        <dbReference type="EC" id="3.5.1.98"/>
    </reaction>
</comment>
<dbReference type="InterPro" id="IPR023801">
    <property type="entry name" value="His_deacetylse_dom"/>
</dbReference>
<dbReference type="PRINTS" id="PR01270">
    <property type="entry name" value="HDASUPER"/>
</dbReference>
<evidence type="ECO:0000256" key="1">
    <source>
        <dbReference type="ARBA" id="ARBA00022801"/>
    </source>
</evidence>
<feature type="non-terminal residue" evidence="4">
    <location>
        <position position="255"/>
    </location>
</feature>
<dbReference type="CDD" id="cd09993">
    <property type="entry name" value="HDAC_classIV"/>
    <property type="match status" value="1"/>
</dbReference>
<dbReference type="SUPFAM" id="SSF52768">
    <property type="entry name" value="Arginase/deacetylase"/>
    <property type="match status" value="1"/>
</dbReference>
<dbReference type="Pfam" id="PF00850">
    <property type="entry name" value="Hist_deacetyl"/>
    <property type="match status" value="1"/>
</dbReference>
<dbReference type="InterPro" id="IPR000286">
    <property type="entry name" value="HDACs"/>
</dbReference>